<dbReference type="InterPro" id="IPR005312">
    <property type="entry name" value="DUF1759"/>
</dbReference>
<feature type="compositionally biased region" description="Polar residues" evidence="1">
    <location>
        <begin position="1"/>
        <end position="14"/>
    </location>
</feature>
<sequence>MVSSKVTSNNTVTMASRIPSPADETPKLTEYNLSARQAGIGKLPKFSGTPEDWPLFYRLFRYSTKACGFTDCENMLRLHEHLTGEAKQSVRDLLIFPATLEEAIKALKQRFGRPELLVGSLLERLRQLPAPKEDQPRTVMNFGFAVSDTCRAIKSLGRREYLDDYQLKQDLVRKLPPTNQLQWFRFVGARTLFHATLDHLSEFLRLIALDISELEPYRPKPGKRNGGGKKKSNRNGNGD</sequence>
<keyword evidence="3" id="KW-1185">Reference proteome</keyword>
<organism evidence="2 3">
    <name type="scientific">Anopheles quadriannulatus</name>
    <name type="common">Mosquito</name>
    <dbReference type="NCBI Taxonomy" id="34691"/>
    <lineage>
        <taxon>Eukaryota</taxon>
        <taxon>Metazoa</taxon>
        <taxon>Ecdysozoa</taxon>
        <taxon>Arthropoda</taxon>
        <taxon>Hexapoda</taxon>
        <taxon>Insecta</taxon>
        <taxon>Pterygota</taxon>
        <taxon>Neoptera</taxon>
        <taxon>Endopterygota</taxon>
        <taxon>Diptera</taxon>
        <taxon>Nematocera</taxon>
        <taxon>Culicoidea</taxon>
        <taxon>Culicidae</taxon>
        <taxon>Anophelinae</taxon>
        <taxon>Anopheles</taxon>
    </lineage>
</organism>
<evidence type="ECO:0000313" key="3">
    <source>
        <dbReference type="Proteomes" id="UP000076407"/>
    </source>
</evidence>
<evidence type="ECO:0000313" key="2">
    <source>
        <dbReference type="EnsemblMetazoa" id="AQUA008667-PA"/>
    </source>
</evidence>
<feature type="region of interest" description="Disordered" evidence="1">
    <location>
        <begin position="216"/>
        <end position="239"/>
    </location>
</feature>
<feature type="region of interest" description="Disordered" evidence="1">
    <location>
        <begin position="1"/>
        <end position="26"/>
    </location>
</feature>
<dbReference type="Proteomes" id="UP000076407">
    <property type="component" value="Unassembled WGS sequence"/>
</dbReference>
<feature type="compositionally biased region" description="Basic residues" evidence="1">
    <location>
        <begin position="220"/>
        <end position="233"/>
    </location>
</feature>
<name>A0A182XFQ8_ANOQN</name>
<dbReference type="AlphaFoldDB" id="A0A182XFQ8"/>
<dbReference type="EnsemblMetazoa" id="AQUA008667-RA">
    <property type="protein sequence ID" value="AQUA008667-PA"/>
    <property type="gene ID" value="AQUA008667"/>
</dbReference>
<dbReference type="Pfam" id="PF03564">
    <property type="entry name" value="DUF1759"/>
    <property type="match status" value="1"/>
</dbReference>
<evidence type="ECO:0000256" key="1">
    <source>
        <dbReference type="SAM" id="MobiDB-lite"/>
    </source>
</evidence>
<proteinExistence type="predicted"/>
<dbReference type="STRING" id="34691.A0A182XFQ8"/>
<reference evidence="2" key="1">
    <citation type="submission" date="2020-05" db="UniProtKB">
        <authorList>
            <consortium name="EnsemblMetazoa"/>
        </authorList>
    </citation>
    <scope>IDENTIFICATION</scope>
    <source>
        <strain evidence="2">SANGQUA</strain>
    </source>
</reference>
<dbReference type="PANTHER" id="PTHR47331">
    <property type="entry name" value="PHD-TYPE DOMAIN-CONTAINING PROTEIN"/>
    <property type="match status" value="1"/>
</dbReference>
<accession>A0A182XFQ8</accession>
<dbReference type="VEuPathDB" id="VectorBase:AQUA008667"/>
<protein>
    <submittedName>
        <fullName evidence="2">Uncharacterized protein</fullName>
    </submittedName>
</protein>